<protein>
    <submittedName>
        <fullName evidence="1">Uncharacterized protein</fullName>
    </submittedName>
</protein>
<proteinExistence type="predicted"/>
<comment type="caution">
    <text evidence="1">The sequence shown here is derived from an EMBL/GenBank/DDBJ whole genome shotgun (WGS) entry which is preliminary data.</text>
</comment>
<dbReference type="Proteomes" id="UP000593560">
    <property type="component" value="Unassembled WGS sequence"/>
</dbReference>
<name>A0A7J9IEX4_9ROSI</name>
<reference evidence="1 2" key="1">
    <citation type="journal article" date="2019" name="Genome Biol. Evol.">
        <title>Insights into the evolution of the New World diploid cottons (Gossypium, subgenus Houzingenia) based on genome sequencing.</title>
        <authorList>
            <person name="Grover C.E."/>
            <person name="Arick M.A. 2nd"/>
            <person name="Thrash A."/>
            <person name="Conover J.L."/>
            <person name="Sanders W.S."/>
            <person name="Peterson D.G."/>
            <person name="Frelichowski J.E."/>
            <person name="Scheffler J.A."/>
            <person name="Scheffler B.E."/>
            <person name="Wendel J.F."/>
        </authorList>
    </citation>
    <scope>NUCLEOTIDE SEQUENCE [LARGE SCALE GENOMIC DNA]</scope>
    <source>
        <strain evidence="1">0</strain>
        <tissue evidence="1">Leaf</tissue>
    </source>
</reference>
<keyword evidence="2" id="KW-1185">Reference proteome</keyword>
<evidence type="ECO:0000313" key="2">
    <source>
        <dbReference type="Proteomes" id="UP000593560"/>
    </source>
</evidence>
<dbReference type="EMBL" id="JABFAD010335543">
    <property type="protein sequence ID" value="MBA0820672.1"/>
    <property type="molecule type" value="Genomic_DNA"/>
</dbReference>
<organism evidence="1 2">
    <name type="scientific">Gossypium harknessii</name>
    <dbReference type="NCBI Taxonomy" id="34285"/>
    <lineage>
        <taxon>Eukaryota</taxon>
        <taxon>Viridiplantae</taxon>
        <taxon>Streptophyta</taxon>
        <taxon>Embryophyta</taxon>
        <taxon>Tracheophyta</taxon>
        <taxon>Spermatophyta</taxon>
        <taxon>Magnoliopsida</taxon>
        <taxon>eudicotyledons</taxon>
        <taxon>Gunneridae</taxon>
        <taxon>Pentapetalae</taxon>
        <taxon>rosids</taxon>
        <taxon>malvids</taxon>
        <taxon>Malvales</taxon>
        <taxon>Malvaceae</taxon>
        <taxon>Malvoideae</taxon>
        <taxon>Gossypium</taxon>
    </lineage>
</organism>
<evidence type="ECO:0000313" key="1">
    <source>
        <dbReference type="EMBL" id="MBA0820672.1"/>
    </source>
</evidence>
<gene>
    <name evidence="1" type="ORF">Gohar_025477</name>
</gene>
<dbReference type="OrthoDB" id="10367252at2759"/>
<dbReference type="AlphaFoldDB" id="A0A7J9IEX4"/>
<accession>A0A7J9IEX4</accession>
<sequence>MIPVNLLRLVPIFTKVAYVVISSSLAHPGFNLTGFSNNFLNRDSFCGPNDPHFKYRLPWDALCAMVMGFELRPDARIGISPSSICEHYSVPWYRKDDIEEMDLEFYKNVDMDVILTYLTEEPYQDDFEVTFALERPSTSGLVIRDLKPLTHHSYKRSVVKGKWKGIVGLGQ</sequence>